<dbReference type="InterPro" id="IPR026444">
    <property type="entry name" value="Secre_tail"/>
</dbReference>
<evidence type="ECO:0000259" key="2">
    <source>
        <dbReference type="Pfam" id="PF25852"/>
    </source>
</evidence>
<feature type="domain" description="Secretion system C-terminal sorting" evidence="1">
    <location>
        <begin position="818"/>
        <end position="887"/>
    </location>
</feature>
<dbReference type="GO" id="GO:0010411">
    <property type="term" value="P:xyloglucan metabolic process"/>
    <property type="evidence" value="ECO:0007669"/>
    <property type="project" value="TreeGrafter"/>
</dbReference>
<dbReference type="InterPro" id="IPR058667">
    <property type="entry name" value="DUF6242_C"/>
</dbReference>
<name>A0A418MEL8_9BACT</name>
<dbReference type="PANTHER" id="PTHR43739">
    <property type="entry name" value="XYLOGLUCANASE (EUROFUNG)"/>
    <property type="match status" value="1"/>
</dbReference>
<reference evidence="3 4" key="1">
    <citation type="submission" date="2018-08" db="EMBL/GenBank/DDBJ databases">
        <title>Fibrisoma montanum sp. nov., isolated from Danxia mountain soil.</title>
        <authorList>
            <person name="Huang Y."/>
        </authorList>
    </citation>
    <scope>NUCLEOTIDE SEQUENCE [LARGE SCALE GENOMIC DNA]</scope>
    <source>
        <strain evidence="3 4">HYT19</strain>
    </source>
</reference>
<accession>A0A418MEL8</accession>
<feature type="domain" description="DUF6242" evidence="2">
    <location>
        <begin position="228"/>
        <end position="329"/>
    </location>
</feature>
<dbReference type="NCBIfam" id="TIGR04183">
    <property type="entry name" value="Por_Secre_tail"/>
    <property type="match status" value="1"/>
</dbReference>
<dbReference type="Gene3D" id="2.130.10.10">
    <property type="entry name" value="YVTN repeat-like/Quinoprotein amine dehydrogenase"/>
    <property type="match status" value="5"/>
</dbReference>
<comment type="caution">
    <text evidence="3">The sequence shown here is derived from an EMBL/GenBank/DDBJ whole genome shotgun (WGS) entry which is preliminary data.</text>
</comment>
<dbReference type="InterPro" id="IPR015943">
    <property type="entry name" value="WD40/YVTN_repeat-like_dom_sf"/>
</dbReference>
<dbReference type="Pfam" id="PF25852">
    <property type="entry name" value="DUF6242_C"/>
    <property type="match status" value="2"/>
</dbReference>
<dbReference type="EMBL" id="QXED01000002">
    <property type="protein sequence ID" value="RIV25163.1"/>
    <property type="molecule type" value="Genomic_DNA"/>
</dbReference>
<dbReference type="SUPFAM" id="SSF110296">
    <property type="entry name" value="Oligoxyloglucan reducing end-specific cellobiohydrolase"/>
    <property type="match status" value="3"/>
</dbReference>
<evidence type="ECO:0000313" key="3">
    <source>
        <dbReference type="EMBL" id="RIV25163.1"/>
    </source>
</evidence>
<organism evidence="3 4">
    <name type="scientific">Fibrisoma montanum</name>
    <dbReference type="NCBI Taxonomy" id="2305895"/>
    <lineage>
        <taxon>Bacteria</taxon>
        <taxon>Pseudomonadati</taxon>
        <taxon>Bacteroidota</taxon>
        <taxon>Cytophagia</taxon>
        <taxon>Cytophagales</taxon>
        <taxon>Spirosomataceae</taxon>
        <taxon>Fibrisoma</taxon>
    </lineage>
</organism>
<dbReference type="Pfam" id="PF18962">
    <property type="entry name" value="Por_Secre_tail"/>
    <property type="match status" value="1"/>
</dbReference>
<evidence type="ECO:0000313" key="4">
    <source>
        <dbReference type="Proteomes" id="UP000283523"/>
    </source>
</evidence>
<feature type="domain" description="DUF6242" evidence="2">
    <location>
        <begin position="341"/>
        <end position="460"/>
    </location>
</feature>
<dbReference type="PANTHER" id="PTHR43739:SF5">
    <property type="entry name" value="EXO-ALPHA-SIALIDASE"/>
    <property type="match status" value="1"/>
</dbReference>
<gene>
    <name evidence="3" type="ORF">DYU11_07570</name>
</gene>
<protein>
    <submittedName>
        <fullName evidence="3">T9SS C-terminal target domain-containing protein</fullName>
    </submittedName>
</protein>
<dbReference type="InterPro" id="IPR052025">
    <property type="entry name" value="Xyloglucanase_GH74"/>
</dbReference>
<evidence type="ECO:0000259" key="1">
    <source>
        <dbReference type="Pfam" id="PF18962"/>
    </source>
</evidence>
<dbReference type="Proteomes" id="UP000283523">
    <property type="component" value="Unassembled WGS sequence"/>
</dbReference>
<keyword evidence="4" id="KW-1185">Reference proteome</keyword>
<proteinExistence type="predicted"/>
<dbReference type="CDD" id="cd15482">
    <property type="entry name" value="Sialidase_non-viral"/>
    <property type="match status" value="2"/>
</dbReference>
<sequence>MHYCAAMIRPTIYFLFILLLPGQLLAQWKPLGPYGGPIEILESNEKVTLASGPTGSFFRSTDGGKNWQITTQGLPNSPITAALVTDSLILVGTGGTGVYRSINGGVTWSASGRFDASRTSGQPRAYGFLRVGPFLYAATAEGVFRSSNNGVNWREVSNGLYTRDGIFSLVAIPGSRALLAGTGLGIYRSIDDGETWALIRSPITSASRNALEGDVYALEQGDGVIMAGSYGQGFIRSLDQGTTWTASNTGLPFGTSVYVIKVKNGVVYIGTDTGIYRSTNKGTTWVQMENFPSDAPISGLSFIGNSLLAATNSEGLFRTDNAGQSWTESNAGLLADTELLVTSGNKLWCVSGENVVRSLDGGKTWKIVRYKMTADELIQDLKRDGNTLYLTNRDLYRSTDDGDTWQKVNQPLAIPDGVFLTSIWVAGNDILAATLNDGIYRSTDGGRVWRALSRDGLPTAANLRPTFITNVRNTLYVGFSSAGLFQSTNNGTTWERVKGIRENADVWTLATVGDTLYVGTNSESLYRSTDKGQTWTRADKGITSSTVRSILPTPTGIFVGTFKGVGVTTTKAAFWRRYNNGLPLLQASRENVAAEDLRMFPLTTENNQLYGSTLYGVWTRPLNEPPYITPEPVVSTTCVNGLIQIRYRISDTFEEKNQFTIQVSGPDGVYSTTLITPLAGCASPGQATDQGFFGCPIDLRMPTGTAAGDNYRMRIVASSPATQSTDIPIKLTPNPIPSKPVIKVDSSKLTTVDAAFAYQWLLNDRPVPGATSRIFDPRNFPGIYAVRVANECTGTAVSDQLAYLITATEPTFDDEVSVFPNPADDALTVQLPRAVKGTRLRLLRPDGALLNEQTTATTQHKLSIGALPAGLYLLQVKQGDRQTVKRVLKK</sequence>
<dbReference type="AlphaFoldDB" id="A0A418MEL8"/>